<sequence>MTSGKLYRLSAIAAALSIAGCIFAPQSMIQGYLIAILAVIQPALGCLFLVLLFQTTGGRWGKKLLPALLAGNAFVIPSLLALIPILVFVPTIYHWSDVGDRAIFLNRIFYTIRWAIYFMVFGGLSFAIRKGKQPGAGGLIVFSLVGYFFAIDEVMAIDPKWYSSGFPVVFMASAALMAMALATLTIASDESEPLAWRDIGGLLMAMVVFWSYVAFTQFLIIWMGNLESEIGWYVKRGTGIWLAISILIAVFNLFVPFFLLLARSIKDQARRLQKVAILIFGCQVIYLYWLIAPSFGNRGISGAHWIDPFIIIAVISFSGGRFMNSYQHSIRENI</sequence>
<feature type="transmembrane region" description="Helical" evidence="1">
    <location>
        <begin position="65"/>
        <end position="88"/>
    </location>
</feature>
<feature type="transmembrane region" description="Helical" evidence="1">
    <location>
        <begin position="199"/>
        <end position="220"/>
    </location>
</feature>
<accession>A0A934S2P3</accession>
<organism evidence="2 3">
    <name type="scientific">Luteolibacter pohnpeiensis</name>
    <dbReference type="NCBI Taxonomy" id="454153"/>
    <lineage>
        <taxon>Bacteria</taxon>
        <taxon>Pseudomonadati</taxon>
        <taxon>Verrucomicrobiota</taxon>
        <taxon>Verrucomicrobiia</taxon>
        <taxon>Verrucomicrobiales</taxon>
        <taxon>Verrucomicrobiaceae</taxon>
        <taxon>Luteolibacter</taxon>
    </lineage>
</organism>
<feature type="transmembrane region" description="Helical" evidence="1">
    <location>
        <begin position="135"/>
        <end position="156"/>
    </location>
</feature>
<keyword evidence="1" id="KW-0472">Membrane</keyword>
<dbReference type="AlphaFoldDB" id="A0A934S2P3"/>
<protein>
    <submittedName>
        <fullName evidence="2">Uncharacterized protein</fullName>
    </submittedName>
</protein>
<proteinExistence type="predicted"/>
<name>A0A934S2P3_9BACT</name>
<feature type="transmembrane region" description="Helical" evidence="1">
    <location>
        <begin position="7"/>
        <end position="25"/>
    </location>
</feature>
<reference evidence="2" key="1">
    <citation type="submission" date="2021-01" db="EMBL/GenBank/DDBJ databases">
        <title>Modified the classification status of verrucomicrobia.</title>
        <authorList>
            <person name="Feng X."/>
        </authorList>
    </citation>
    <scope>NUCLEOTIDE SEQUENCE</scope>
    <source>
        <strain evidence="2">KCTC 22041</strain>
    </source>
</reference>
<keyword evidence="1" id="KW-0812">Transmembrane</keyword>
<feature type="transmembrane region" description="Helical" evidence="1">
    <location>
        <begin position="274"/>
        <end position="291"/>
    </location>
</feature>
<dbReference type="EMBL" id="JAENIJ010000007">
    <property type="protein sequence ID" value="MBK1882070.1"/>
    <property type="molecule type" value="Genomic_DNA"/>
</dbReference>
<dbReference type="PANTHER" id="PTHR43044">
    <property type="match status" value="1"/>
</dbReference>
<feature type="transmembrane region" description="Helical" evidence="1">
    <location>
        <begin position="168"/>
        <end position="187"/>
    </location>
</feature>
<evidence type="ECO:0000256" key="1">
    <source>
        <dbReference type="SAM" id="Phobius"/>
    </source>
</evidence>
<evidence type="ECO:0000313" key="2">
    <source>
        <dbReference type="EMBL" id="MBK1882070.1"/>
    </source>
</evidence>
<gene>
    <name evidence="2" type="ORF">JIN85_06565</name>
</gene>
<keyword evidence="3" id="KW-1185">Reference proteome</keyword>
<comment type="caution">
    <text evidence="2">The sequence shown here is derived from an EMBL/GenBank/DDBJ whole genome shotgun (WGS) entry which is preliminary data.</text>
</comment>
<feature type="transmembrane region" description="Helical" evidence="1">
    <location>
        <begin position="108"/>
        <end position="128"/>
    </location>
</feature>
<evidence type="ECO:0000313" key="3">
    <source>
        <dbReference type="Proteomes" id="UP000603141"/>
    </source>
</evidence>
<dbReference type="PROSITE" id="PS51257">
    <property type="entry name" value="PROKAR_LIPOPROTEIN"/>
    <property type="match status" value="1"/>
</dbReference>
<feature type="transmembrane region" description="Helical" evidence="1">
    <location>
        <begin position="31"/>
        <end position="53"/>
    </location>
</feature>
<feature type="transmembrane region" description="Helical" evidence="1">
    <location>
        <begin position="303"/>
        <end position="323"/>
    </location>
</feature>
<dbReference type="Proteomes" id="UP000603141">
    <property type="component" value="Unassembled WGS sequence"/>
</dbReference>
<keyword evidence="1" id="KW-1133">Transmembrane helix</keyword>
<feature type="transmembrane region" description="Helical" evidence="1">
    <location>
        <begin position="240"/>
        <end position="262"/>
    </location>
</feature>
<dbReference type="PANTHER" id="PTHR43044:SF1">
    <property type="entry name" value="QUINOL:CYTOCHROME C OXIDOREDUCTASE QUINONE-BINDING SUBUNIT 2"/>
    <property type="match status" value="1"/>
</dbReference>